<dbReference type="InterPro" id="IPR050194">
    <property type="entry name" value="Glycosyltransferase_grp1"/>
</dbReference>
<organism evidence="3 4">
    <name type="scientific">Bowmanella dokdonensis</name>
    <dbReference type="NCBI Taxonomy" id="751969"/>
    <lineage>
        <taxon>Bacteria</taxon>
        <taxon>Pseudomonadati</taxon>
        <taxon>Pseudomonadota</taxon>
        <taxon>Gammaproteobacteria</taxon>
        <taxon>Alteromonadales</taxon>
        <taxon>Alteromonadaceae</taxon>
        <taxon>Bowmanella</taxon>
    </lineage>
</organism>
<comment type="caution">
    <text evidence="3">The sequence shown here is derived from an EMBL/GenBank/DDBJ whole genome shotgun (WGS) entry which is preliminary data.</text>
</comment>
<reference evidence="3" key="1">
    <citation type="submission" date="2021-03" db="EMBL/GenBank/DDBJ databases">
        <title>novel species isolated from a fishpond in China.</title>
        <authorList>
            <person name="Lu H."/>
            <person name="Cai Z."/>
        </authorList>
    </citation>
    <scope>NUCLEOTIDE SEQUENCE</scope>
    <source>
        <strain evidence="3">JCM 30855</strain>
    </source>
</reference>
<dbReference type="Pfam" id="PF13439">
    <property type="entry name" value="Glyco_transf_4"/>
    <property type="match status" value="1"/>
</dbReference>
<feature type="domain" description="Glycosyl transferase family 1" evidence="1">
    <location>
        <begin position="187"/>
        <end position="354"/>
    </location>
</feature>
<dbReference type="EMBL" id="JAFKCV010000009">
    <property type="protein sequence ID" value="MBN7826564.1"/>
    <property type="molecule type" value="Genomic_DNA"/>
</dbReference>
<evidence type="ECO:0000313" key="4">
    <source>
        <dbReference type="Proteomes" id="UP000664654"/>
    </source>
</evidence>
<dbReference type="Pfam" id="PF00534">
    <property type="entry name" value="Glycos_transf_1"/>
    <property type="match status" value="1"/>
</dbReference>
<gene>
    <name evidence="3" type="ORF">J0A66_15120</name>
</gene>
<dbReference type="InterPro" id="IPR001296">
    <property type="entry name" value="Glyco_trans_1"/>
</dbReference>
<dbReference type="InterPro" id="IPR028098">
    <property type="entry name" value="Glyco_trans_4-like_N"/>
</dbReference>
<keyword evidence="4" id="KW-1185">Reference proteome</keyword>
<accession>A0A939DPH1</accession>
<dbReference type="Gene3D" id="3.40.50.2000">
    <property type="entry name" value="Glycogen Phosphorylase B"/>
    <property type="match status" value="2"/>
</dbReference>
<dbReference type="AlphaFoldDB" id="A0A939DPH1"/>
<dbReference type="Proteomes" id="UP000664654">
    <property type="component" value="Unassembled WGS sequence"/>
</dbReference>
<dbReference type="SUPFAM" id="SSF53756">
    <property type="entry name" value="UDP-Glycosyltransferase/glycogen phosphorylase"/>
    <property type="match status" value="1"/>
</dbReference>
<evidence type="ECO:0000313" key="3">
    <source>
        <dbReference type="EMBL" id="MBN7826564.1"/>
    </source>
</evidence>
<dbReference type="GO" id="GO:0016757">
    <property type="term" value="F:glycosyltransferase activity"/>
    <property type="evidence" value="ECO:0007669"/>
    <property type="project" value="InterPro"/>
</dbReference>
<sequence length="421" mass="46117">MLTNTYLPHVGGVARSVQAFAGAYRQQGHRVLIVAPTFAGMPEREDGVVRVPAVQNFNASDFSVALPIPAFLTRTLDDFEPDLVHSQHPFLLGMTAIRIARGRGLPLVFTHHTLYEEYTHYVPGDSPALRKFVIELSTRYANLCDQVLAPSESVRQLLLKRGVTQPLEVIPTGVDFPYFSTGDGEGFRQRHGLPADALVIGHMGRLAPEKNLGFLASAVAEFIAKDSRNIYFLVVGGGPSEGAIRQIFTDQGLQDKLCLAGVQKGRDLVDGLHAMDLFTFTSLSETQGMVLTEAMAAGLPVLALDASGVREVLRDGQNGRMLASQDLHAFGLALQQLFSLPAKSWQAMREKARQTANALSIENTARQALQHYRRLIELSPRPSHRGMEEQWELTLKRIKAEWDILSGLAAAADSALGKQES</sequence>
<proteinExistence type="predicted"/>
<evidence type="ECO:0000259" key="2">
    <source>
        <dbReference type="Pfam" id="PF13439"/>
    </source>
</evidence>
<feature type="domain" description="Glycosyltransferase subfamily 4-like N-terminal" evidence="2">
    <location>
        <begin position="10"/>
        <end position="175"/>
    </location>
</feature>
<dbReference type="PANTHER" id="PTHR45947">
    <property type="entry name" value="SULFOQUINOVOSYL TRANSFERASE SQD2"/>
    <property type="match status" value="1"/>
</dbReference>
<protein>
    <submittedName>
        <fullName evidence="3">Glycosyltransferase</fullName>
    </submittedName>
</protein>
<dbReference type="PANTHER" id="PTHR45947:SF3">
    <property type="entry name" value="SULFOQUINOVOSYL TRANSFERASE SQD2"/>
    <property type="match status" value="1"/>
</dbReference>
<name>A0A939DPH1_9ALTE</name>
<evidence type="ECO:0000259" key="1">
    <source>
        <dbReference type="Pfam" id="PF00534"/>
    </source>
</evidence>